<dbReference type="InterPro" id="IPR016166">
    <property type="entry name" value="FAD-bd_PCMH"/>
</dbReference>
<protein>
    <recommendedName>
        <fullName evidence="6">FAD-binding PCMH-type domain-containing protein</fullName>
    </recommendedName>
</protein>
<keyword evidence="2" id="KW-0285">Flavoprotein</keyword>
<dbReference type="GO" id="GO:0071949">
    <property type="term" value="F:FAD binding"/>
    <property type="evidence" value="ECO:0007669"/>
    <property type="project" value="InterPro"/>
</dbReference>
<comment type="caution">
    <text evidence="7">The sequence shown here is derived from an EMBL/GenBank/DDBJ whole genome shotgun (WGS) entry which is preliminary data.</text>
</comment>
<dbReference type="PANTHER" id="PTHR42973:SF8">
    <property type="entry name" value="FAD-BINDING PCMH-TYPE DOMAIN-CONTAINING PROTEIN"/>
    <property type="match status" value="1"/>
</dbReference>
<dbReference type="Proteomes" id="UP000758603">
    <property type="component" value="Unassembled WGS sequence"/>
</dbReference>
<dbReference type="GO" id="GO:0016491">
    <property type="term" value="F:oxidoreductase activity"/>
    <property type="evidence" value="ECO:0007669"/>
    <property type="project" value="UniProtKB-KW"/>
</dbReference>
<dbReference type="SUPFAM" id="SSF56176">
    <property type="entry name" value="FAD-binding/transporter-associated domain-like"/>
    <property type="match status" value="1"/>
</dbReference>
<dbReference type="RefSeq" id="XP_045950883.1">
    <property type="nucleotide sequence ID" value="XM_046098979.1"/>
</dbReference>
<keyword evidence="4" id="KW-0560">Oxidoreductase</keyword>
<dbReference type="InterPro" id="IPR012951">
    <property type="entry name" value="BBE"/>
</dbReference>
<keyword evidence="5" id="KW-0732">Signal</keyword>
<name>A0A9P8REH7_9PEZI</name>
<feature type="domain" description="FAD-binding PCMH-type" evidence="6">
    <location>
        <begin position="80"/>
        <end position="263"/>
    </location>
</feature>
<dbReference type="InterPro" id="IPR050416">
    <property type="entry name" value="FAD-linked_Oxidoreductase"/>
</dbReference>
<dbReference type="EMBL" id="JAGPXC010000015">
    <property type="protein sequence ID" value="KAH6638611.1"/>
    <property type="molecule type" value="Genomic_DNA"/>
</dbReference>
<dbReference type="AlphaFoldDB" id="A0A9P8REH7"/>
<evidence type="ECO:0000259" key="6">
    <source>
        <dbReference type="PROSITE" id="PS51387"/>
    </source>
</evidence>
<evidence type="ECO:0000313" key="7">
    <source>
        <dbReference type="EMBL" id="KAH6638611.1"/>
    </source>
</evidence>
<evidence type="ECO:0000256" key="3">
    <source>
        <dbReference type="ARBA" id="ARBA00022827"/>
    </source>
</evidence>
<dbReference type="GeneID" id="70127871"/>
<reference evidence="7" key="1">
    <citation type="journal article" date="2021" name="Nat. Commun.">
        <title>Genetic determinants of endophytism in the Arabidopsis root mycobiome.</title>
        <authorList>
            <person name="Mesny F."/>
            <person name="Miyauchi S."/>
            <person name="Thiergart T."/>
            <person name="Pickel B."/>
            <person name="Atanasova L."/>
            <person name="Karlsson M."/>
            <person name="Huettel B."/>
            <person name="Barry K.W."/>
            <person name="Haridas S."/>
            <person name="Chen C."/>
            <person name="Bauer D."/>
            <person name="Andreopoulos W."/>
            <person name="Pangilinan J."/>
            <person name="LaButti K."/>
            <person name="Riley R."/>
            <person name="Lipzen A."/>
            <person name="Clum A."/>
            <person name="Drula E."/>
            <person name="Henrissat B."/>
            <person name="Kohler A."/>
            <person name="Grigoriev I.V."/>
            <person name="Martin F.M."/>
            <person name="Hacquard S."/>
        </authorList>
    </citation>
    <scope>NUCLEOTIDE SEQUENCE</scope>
    <source>
        <strain evidence="7">MPI-SDFR-AT-0073</strain>
    </source>
</reference>
<evidence type="ECO:0000313" key="8">
    <source>
        <dbReference type="Proteomes" id="UP000758603"/>
    </source>
</evidence>
<feature type="chain" id="PRO_5040219934" description="FAD-binding PCMH-type domain-containing protein" evidence="5">
    <location>
        <begin position="22"/>
        <end position="499"/>
    </location>
</feature>
<evidence type="ECO:0000256" key="5">
    <source>
        <dbReference type="SAM" id="SignalP"/>
    </source>
</evidence>
<proteinExistence type="inferred from homology"/>
<feature type="signal peptide" evidence="5">
    <location>
        <begin position="1"/>
        <end position="21"/>
    </location>
</feature>
<dbReference type="Gene3D" id="3.30.465.10">
    <property type="match status" value="2"/>
</dbReference>
<keyword evidence="3" id="KW-0274">FAD</keyword>
<accession>A0A9P8REH7</accession>
<dbReference type="Pfam" id="PF01565">
    <property type="entry name" value="FAD_binding_4"/>
    <property type="match status" value="1"/>
</dbReference>
<organism evidence="7 8">
    <name type="scientific">Truncatella angustata</name>
    <dbReference type="NCBI Taxonomy" id="152316"/>
    <lineage>
        <taxon>Eukaryota</taxon>
        <taxon>Fungi</taxon>
        <taxon>Dikarya</taxon>
        <taxon>Ascomycota</taxon>
        <taxon>Pezizomycotina</taxon>
        <taxon>Sordariomycetes</taxon>
        <taxon>Xylariomycetidae</taxon>
        <taxon>Amphisphaeriales</taxon>
        <taxon>Sporocadaceae</taxon>
        <taxon>Truncatella</taxon>
    </lineage>
</organism>
<dbReference type="Gene3D" id="3.40.462.20">
    <property type="match status" value="1"/>
</dbReference>
<evidence type="ECO:0000256" key="1">
    <source>
        <dbReference type="ARBA" id="ARBA00005466"/>
    </source>
</evidence>
<dbReference type="Pfam" id="PF08031">
    <property type="entry name" value="BBE"/>
    <property type="match status" value="1"/>
</dbReference>
<gene>
    <name evidence="7" type="ORF">BKA67DRAFT_528734</name>
</gene>
<evidence type="ECO:0000256" key="2">
    <source>
        <dbReference type="ARBA" id="ARBA00022630"/>
    </source>
</evidence>
<sequence length="499" mass="55960">MRVLSHRVLCGLALLEALVAGSPLLFDHVPSYFQNHPVTRREVSTYTIQRELGASLSKNSIILSPSDASFPNVTHRWNTLAPPEIEVVVQPARESDIAKIVRYANHNGLDFLVVNTGHGFTTTLGKFKGVQIDMKQLRAFTINPDGKSATLQGGAYNHDIMGGLWDAGYVASEYLYGQYGMVSDNIIHLNVVLADGSEIAVNNKSHADLYWAMRGAGHNFGVVTSLKLKIYPKQISTWHYHNYFWSQDKLETVFEELNKISDFGNAPPKLGVSFGQIYINRTLDADQAILWWTFAYAGPSDEAEAILQPFNEIGALSETQGDVPYPDIIYPQDTAASSCGSGSYVISTMMTQTWNITTERKIYNLFNERIAEYPELSPAARLYYEGYATAGVQAIDSAVSAYPHRDEYHLSFMLSAIPEGADNLVEPAAKWAKDVWDLWVEGQPTRKPATYLNYAVGVEYQTLESIYGYEPWRLERLRALKAKYDPNNSFRFYNPIITE</sequence>
<evidence type="ECO:0000256" key="4">
    <source>
        <dbReference type="ARBA" id="ARBA00023002"/>
    </source>
</evidence>
<dbReference type="OrthoDB" id="9996127at2759"/>
<keyword evidence="8" id="KW-1185">Reference proteome</keyword>
<dbReference type="PROSITE" id="PS51387">
    <property type="entry name" value="FAD_PCMH"/>
    <property type="match status" value="1"/>
</dbReference>
<dbReference type="InterPro" id="IPR016169">
    <property type="entry name" value="FAD-bd_PCMH_sub2"/>
</dbReference>
<dbReference type="InterPro" id="IPR006094">
    <property type="entry name" value="Oxid_FAD_bind_N"/>
</dbReference>
<comment type="similarity">
    <text evidence="1">Belongs to the oxygen-dependent FAD-linked oxidoreductase family.</text>
</comment>
<dbReference type="InterPro" id="IPR036318">
    <property type="entry name" value="FAD-bd_PCMH-like_sf"/>
</dbReference>
<dbReference type="PANTHER" id="PTHR42973">
    <property type="entry name" value="BINDING OXIDOREDUCTASE, PUTATIVE (AFU_ORTHOLOGUE AFUA_1G17690)-RELATED"/>
    <property type="match status" value="1"/>
</dbReference>